<keyword evidence="1" id="KW-1133">Transmembrane helix</keyword>
<keyword evidence="3" id="KW-1185">Reference proteome</keyword>
<evidence type="ECO:0000313" key="3">
    <source>
        <dbReference type="Proteomes" id="UP001595973"/>
    </source>
</evidence>
<proteinExistence type="predicted"/>
<name>A0ABV9KLC9_9RHOB</name>
<dbReference type="Proteomes" id="UP001595973">
    <property type="component" value="Unassembled WGS sequence"/>
</dbReference>
<organism evidence="2 3">
    <name type="scientific">Seohaeicola nanhaiensis</name>
    <dbReference type="NCBI Taxonomy" id="1387282"/>
    <lineage>
        <taxon>Bacteria</taxon>
        <taxon>Pseudomonadati</taxon>
        <taxon>Pseudomonadota</taxon>
        <taxon>Alphaproteobacteria</taxon>
        <taxon>Rhodobacterales</taxon>
        <taxon>Roseobacteraceae</taxon>
        <taxon>Seohaeicola</taxon>
    </lineage>
</organism>
<accession>A0ABV9KLC9</accession>
<gene>
    <name evidence="2" type="ORF">ACFO5X_18915</name>
</gene>
<comment type="caution">
    <text evidence="2">The sequence shown here is derived from an EMBL/GenBank/DDBJ whole genome shotgun (WGS) entry which is preliminary data.</text>
</comment>
<evidence type="ECO:0000256" key="1">
    <source>
        <dbReference type="SAM" id="Phobius"/>
    </source>
</evidence>
<dbReference type="RefSeq" id="WP_380719893.1">
    <property type="nucleotide sequence ID" value="NZ_JBHSGI010000028.1"/>
</dbReference>
<reference evidence="3" key="1">
    <citation type="journal article" date="2019" name="Int. J. Syst. Evol. Microbiol.">
        <title>The Global Catalogue of Microorganisms (GCM) 10K type strain sequencing project: providing services to taxonomists for standard genome sequencing and annotation.</title>
        <authorList>
            <consortium name="The Broad Institute Genomics Platform"/>
            <consortium name="The Broad Institute Genome Sequencing Center for Infectious Disease"/>
            <person name="Wu L."/>
            <person name="Ma J."/>
        </authorList>
    </citation>
    <scope>NUCLEOTIDE SEQUENCE [LARGE SCALE GENOMIC DNA]</scope>
    <source>
        <strain evidence="3">CGMCC 4.7283</strain>
    </source>
</reference>
<sequence length="51" mass="5009">MALNWGWLTAIGLAHVLVSLAPCAAMCGLGLCMKGGSGKGCSKSPEGASSD</sequence>
<dbReference type="EMBL" id="JBHSGI010000028">
    <property type="protein sequence ID" value="MFC4670634.1"/>
    <property type="molecule type" value="Genomic_DNA"/>
</dbReference>
<feature type="transmembrane region" description="Helical" evidence="1">
    <location>
        <begin position="6"/>
        <end position="33"/>
    </location>
</feature>
<evidence type="ECO:0000313" key="2">
    <source>
        <dbReference type="EMBL" id="MFC4670634.1"/>
    </source>
</evidence>
<keyword evidence="1" id="KW-0812">Transmembrane</keyword>
<protein>
    <recommendedName>
        <fullName evidence="4">MerC domain-containing protein</fullName>
    </recommendedName>
</protein>
<keyword evidence="1" id="KW-0472">Membrane</keyword>
<evidence type="ECO:0008006" key="4">
    <source>
        <dbReference type="Google" id="ProtNLM"/>
    </source>
</evidence>